<dbReference type="RefSeq" id="WP_130610455.1">
    <property type="nucleotide sequence ID" value="NZ_SGIU01000001.1"/>
</dbReference>
<comment type="caution">
    <text evidence="2">The sequence shown here is derived from an EMBL/GenBank/DDBJ whole genome shotgun (WGS) entry which is preliminary data.</text>
</comment>
<evidence type="ECO:0000259" key="1">
    <source>
        <dbReference type="SMART" id="SM01235"/>
    </source>
</evidence>
<name>A0A4Q8QF50_9FLAO</name>
<accession>A0A4Q8QF50</accession>
<organism evidence="2 3">
    <name type="scientific">Flagellimonas allohymeniacidonis</name>
    <dbReference type="NCBI Taxonomy" id="2517819"/>
    <lineage>
        <taxon>Bacteria</taxon>
        <taxon>Pseudomonadati</taxon>
        <taxon>Bacteroidota</taxon>
        <taxon>Flavobacteriia</taxon>
        <taxon>Flavobacteriales</taxon>
        <taxon>Flavobacteriaceae</taxon>
        <taxon>Flagellimonas</taxon>
    </lineage>
</organism>
<evidence type="ECO:0000313" key="3">
    <source>
        <dbReference type="Proteomes" id="UP000291981"/>
    </source>
</evidence>
<keyword evidence="3" id="KW-1185">Reference proteome</keyword>
<gene>
    <name evidence="2" type="ORF">EW142_04875</name>
</gene>
<sequence length="157" mass="18364">MKIAKKIAIALLVILVGMQFYRPEKNRASGDYVAAFEKETQPSAEVQQILESACYDCHTAHTEYPWYNNIAPVSYWIDGHVDEGKEHLDFSEWENYSAKKKDHKLEELVEEVEEGEMPLKEYTWTHKEARLTQEQKKALMDWAKKTRALYQIAQIPN</sequence>
<dbReference type="InterPro" id="IPR025992">
    <property type="entry name" value="Haem-bd"/>
</dbReference>
<proteinExistence type="predicted"/>
<dbReference type="Proteomes" id="UP000291981">
    <property type="component" value="Unassembled WGS sequence"/>
</dbReference>
<dbReference type="EMBL" id="SGIU01000001">
    <property type="protein sequence ID" value="TAI49132.1"/>
    <property type="molecule type" value="Genomic_DNA"/>
</dbReference>
<dbReference type="Pfam" id="PF14376">
    <property type="entry name" value="Haem_bd"/>
    <property type="match status" value="1"/>
</dbReference>
<reference evidence="2 3" key="1">
    <citation type="submission" date="2019-02" db="EMBL/GenBank/DDBJ databases">
        <title>Draft genome sequence of Muricauda sp. 176CP4-71.</title>
        <authorList>
            <person name="Park J.-S."/>
        </authorList>
    </citation>
    <scope>NUCLEOTIDE SEQUENCE [LARGE SCALE GENOMIC DNA]</scope>
    <source>
        <strain evidence="2 3">176CP4-71</strain>
    </source>
</reference>
<protein>
    <submittedName>
        <fullName evidence="2">Cytochrome C</fullName>
    </submittedName>
</protein>
<dbReference type="AlphaFoldDB" id="A0A4Q8QF50"/>
<dbReference type="SMART" id="SM01235">
    <property type="entry name" value="Haem_bd"/>
    <property type="match status" value="1"/>
</dbReference>
<dbReference type="OrthoDB" id="196738at2"/>
<feature type="domain" description="Haem-binding" evidence="1">
    <location>
        <begin position="12"/>
        <end position="147"/>
    </location>
</feature>
<evidence type="ECO:0000313" key="2">
    <source>
        <dbReference type="EMBL" id="TAI49132.1"/>
    </source>
</evidence>